<organism evidence="2 3">
    <name type="scientific">Methylocella tundrae</name>
    <dbReference type="NCBI Taxonomy" id="227605"/>
    <lineage>
        <taxon>Bacteria</taxon>
        <taxon>Pseudomonadati</taxon>
        <taxon>Pseudomonadota</taxon>
        <taxon>Alphaproteobacteria</taxon>
        <taxon>Hyphomicrobiales</taxon>
        <taxon>Beijerinckiaceae</taxon>
        <taxon>Methylocella</taxon>
    </lineage>
</organism>
<reference evidence="2 3" key="1">
    <citation type="submission" date="2019-05" db="EMBL/GenBank/DDBJ databases">
        <authorList>
            <person name="Farhan Ul Haque M."/>
        </authorList>
    </citation>
    <scope>NUCLEOTIDE SEQUENCE [LARGE SCALE GENOMIC DNA]</scope>
    <source>
        <strain evidence="2">2</strain>
    </source>
</reference>
<dbReference type="EMBL" id="CABFMQ020000076">
    <property type="protein sequence ID" value="VTZ49848.1"/>
    <property type="molecule type" value="Genomic_DNA"/>
</dbReference>
<evidence type="ECO:0000313" key="3">
    <source>
        <dbReference type="Proteomes" id="UP000485880"/>
    </source>
</evidence>
<protein>
    <submittedName>
        <fullName evidence="2">Uncharacterized protein</fullName>
    </submittedName>
</protein>
<feature type="region of interest" description="Disordered" evidence="1">
    <location>
        <begin position="44"/>
        <end position="75"/>
    </location>
</feature>
<proteinExistence type="predicted"/>
<accession>A0A8B6M4S5</accession>
<dbReference type="AlphaFoldDB" id="A0A8B6M4S5"/>
<dbReference type="Proteomes" id="UP000485880">
    <property type="component" value="Unassembled WGS sequence"/>
</dbReference>
<comment type="caution">
    <text evidence="2">The sequence shown here is derived from an EMBL/GenBank/DDBJ whole genome shotgun (WGS) entry which is preliminary data.</text>
</comment>
<evidence type="ECO:0000313" key="2">
    <source>
        <dbReference type="EMBL" id="VTZ49848.1"/>
    </source>
</evidence>
<name>A0A8B6M4S5_METTU</name>
<gene>
    <name evidence="2" type="ORF">MPC4_20058</name>
</gene>
<keyword evidence="3" id="KW-1185">Reference proteome</keyword>
<evidence type="ECO:0000256" key="1">
    <source>
        <dbReference type="SAM" id="MobiDB-lite"/>
    </source>
</evidence>
<sequence length="75" mass="8268">MSRAKAVTGPLQIIGRPNSWAAEANSAIERSRLHLRDEEDCISGTKRTADRAPHYRRPIFSAAPHPKRAAPPQPS</sequence>